<dbReference type="SUPFAM" id="SSF56672">
    <property type="entry name" value="DNA/RNA polymerases"/>
    <property type="match status" value="1"/>
</dbReference>
<proteinExistence type="predicted"/>
<keyword evidence="1" id="KW-0812">Transmembrane</keyword>
<keyword evidence="1" id="KW-1133">Transmembrane helix</keyword>
<dbReference type="EMBL" id="KE344915">
    <property type="protein sequence ID" value="EXB86420.1"/>
    <property type="molecule type" value="Genomic_DNA"/>
</dbReference>
<keyword evidence="3" id="KW-1185">Reference proteome</keyword>
<dbReference type="InterPro" id="IPR043128">
    <property type="entry name" value="Rev_trsase/Diguanyl_cyclase"/>
</dbReference>
<evidence type="ECO:0000256" key="1">
    <source>
        <dbReference type="SAM" id="Phobius"/>
    </source>
</evidence>
<dbReference type="AlphaFoldDB" id="W9RE19"/>
<dbReference type="InterPro" id="IPR043502">
    <property type="entry name" value="DNA/RNA_pol_sf"/>
</dbReference>
<accession>W9RE19</accession>
<evidence type="ECO:0000313" key="3">
    <source>
        <dbReference type="Proteomes" id="UP000030645"/>
    </source>
</evidence>
<gene>
    <name evidence="2" type="ORF">L484_004917</name>
</gene>
<evidence type="ECO:0000313" key="2">
    <source>
        <dbReference type="EMBL" id="EXB86420.1"/>
    </source>
</evidence>
<dbReference type="Gene3D" id="3.30.70.270">
    <property type="match status" value="1"/>
</dbReference>
<feature type="transmembrane region" description="Helical" evidence="1">
    <location>
        <begin position="41"/>
        <end position="62"/>
    </location>
</feature>
<sequence length="101" mass="11373">MLNWPTPTIVCDLRGFLGLTGYYQKFVAGYSLISTLRTRCVFGAGVMISLLCVLPMCGGEFVRRMRQEQGKAVEMQIREVFLRRVMSWQVKGDDVMGIASS</sequence>
<keyword evidence="1" id="KW-0472">Membrane</keyword>
<name>W9RE19_9ROSA</name>
<evidence type="ECO:0008006" key="4">
    <source>
        <dbReference type="Google" id="ProtNLM"/>
    </source>
</evidence>
<dbReference type="Proteomes" id="UP000030645">
    <property type="component" value="Unassembled WGS sequence"/>
</dbReference>
<organism evidence="2 3">
    <name type="scientific">Morus notabilis</name>
    <dbReference type="NCBI Taxonomy" id="981085"/>
    <lineage>
        <taxon>Eukaryota</taxon>
        <taxon>Viridiplantae</taxon>
        <taxon>Streptophyta</taxon>
        <taxon>Embryophyta</taxon>
        <taxon>Tracheophyta</taxon>
        <taxon>Spermatophyta</taxon>
        <taxon>Magnoliopsida</taxon>
        <taxon>eudicotyledons</taxon>
        <taxon>Gunneridae</taxon>
        <taxon>Pentapetalae</taxon>
        <taxon>rosids</taxon>
        <taxon>fabids</taxon>
        <taxon>Rosales</taxon>
        <taxon>Moraceae</taxon>
        <taxon>Moreae</taxon>
        <taxon>Morus</taxon>
    </lineage>
</organism>
<reference evidence="3" key="1">
    <citation type="submission" date="2013-01" db="EMBL/GenBank/DDBJ databases">
        <title>Draft Genome Sequence of a Mulberry Tree, Morus notabilis C.K. Schneid.</title>
        <authorList>
            <person name="He N."/>
            <person name="Zhao S."/>
        </authorList>
    </citation>
    <scope>NUCLEOTIDE SEQUENCE</scope>
</reference>
<protein>
    <recommendedName>
        <fullName evidence="4">Reverse transcriptase/retrotransposon-derived protein RNase H-like domain-containing protein</fullName>
    </recommendedName>
</protein>